<name>A0A8J4PMP8_9MYCE</name>
<dbReference type="PANTHER" id="PTHR46468">
    <property type="entry name" value="SENTRIN-SPECIFIC PROTEASE 8"/>
    <property type="match status" value="1"/>
</dbReference>
<dbReference type="Gene3D" id="3.40.395.10">
    <property type="entry name" value="Adenoviral Proteinase, Chain A"/>
    <property type="match status" value="1"/>
</dbReference>
<reference evidence="6" key="1">
    <citation type="submission" date="2020-01" db="EMBL/GenBank/DDBJ databases">
        <title>Development of genomics and gene disruption for Polysphondylium violaceum indicates a role for the polyketide synthase stlB in stalk morphogenesis.</title>
        <authorList>
            <person name="Narita B."/>
            <person name="Kawabe Y."/>
            <person name="Kin K."/>
            <person name="Saito T."/>
            <person name="Gibbs R."/>
            <person name="Kuspa A."/>
            <person name="Muzny D."/>
            <person name="Queller D."/>
            <person name="Richards S."/>
            <person name="Strassman J."/>
            <person name="Sucgang R."/>
            <person name="Worley K."/>
            <person name="Schaap P."/>
        </authorList>
    </citation>
    <scope>NUCLEOTIDE SEQUENCE</scope>
    <source>
        <strain evidence="6">QSvi11</strain>
    </source>
</reference>
<dbReference type="InterPro" id="IPR044613">
    <property type="entry name" value="Nep1/2-like"/>
</dbReference>
<dbReference type="GO" id="GO:0000338">
    <property type="term" value="P:protein deneddylation"/>
    <property type="evidence" value="ECO:0007669"/>
    <property type="project" value="TreeGrafter"/>
</dbReference>
<dbReference type="AlphaFoldDB" id="A0A8J4PMP8"/>
<evidence type="ECO:0000313" key="6">
    <source>
        <dbReference type="EMBL" id="KAF2069953.1"/>
    </source>
</evidence>
<dbReference type="InterPro" id="IPR003653">
    <property type="entry name" value="Peptidase_C48_C"/>
</dbReference>
<dbReference type="PANTHER" id="PTHR46468:SF1">
    <property type="entry name" value="SENTRIN-SPECIFIC PROTEASE 8"/>
    <property type="match status" value="1"/>
</dbReference>
<dbReference type="Proteomes" id="UP000695562">
    <property type="component" value="Unassembled WGS sequence"/>
</dbReference>
<proteinExistence type="inferred from homology"/>
<dbReference type="OrthoDB" id="5065855at2759"/>
<dbReference type="GO" id="GO:0006508">
    <property type="term" value="P:proteolysis"/>
    <property type="evidence" value="ECO:0007669"/>
    <property type="project" value="UniProtKB-KW"/>
</dbReference>
<dbReference type="SUPFAM" id="SSF54001">
    <property type="entry name" value="Cysteine proteinases"/>
    <property type="match status" value="1"/>
</dbReference>
<evidence type="ECO:0000256" key="4">
    <source>
        <dbReference type="ARBA" id="ARBA00022807"/>
    </source>
</evidence>
<keyword evidence="2" id="KW-0645">Protease</keyword>
<evidence type="ECO:0000256" key="3">
    <source>
        <dbReference type="ARBA" id="ARBA00022801"/>
    </source>
</evidence>
<keyword evidence="4" id="KW-0788">Thiol protease</keyword>
<feature type="domain" description="Ubiquitin-like protease family profile" evidence="5">
    <location>
        <begin position="14"/>
        <end position="179"/>
    </location>
</feature>
<evidence type="ECO:0000256" key="1">
    <source>
        <dbReference type="ARBA" id="ARBA00005234"/>
    </source>
</evidence>
<dbReference type="GO" id="GO:0008234">
    <property type="term" value="F:cysteine-type peptidase activity"/>
    <property type="evidence" value="ECO:0007669"/>
    <property type="project" value="UniProtKB-KW"/>
</dbReference>
<dbReference type="GO" id="GO:0019784">
    <property type="term" value="F:deNEDDylase activity"/>
    <property type="evidence" value="ECO:0007669"/>
    <property type="project" value="InterPro"/>
</dbReference>
<organism evidence="6 7">
    <name type="scientific">Polysphondylium violaceum</name>
    <dbReference type="NCBI Taxonomy" id="133409"/>
    <lineage>
        <taxon>Eukaryota</taxon>
        <taxon>Amoebozoa</taxon>
        <taxon>Evosea</taxon>
        <taxon>Eumycetozoa</taxon>
        <taxon>Dictyostelia</taxon>
        <taxon>Dictyosteliales</taxon>
        <taxon>Dictyosteliaceae</taxon>
        <taxon>Polysphondylium</taxon>
    </lineage>
</organism>
<keyword evidence="7" id="KW-1185">Reference proteome</keyword>
<dbReference type="EMBL" id="AJWJ01000567">
    <property type="protein sequence ID" value="KAF2069953.1"/>
    <property type="molecule type" value="Genomic_DNA"/>
</dbReference>
<dbReference type="InterPro" id="IPR038765">
    <property type="entry name" value="Papain-like_cys_pep_sf"/>
</dbReference>
<comment type="caution">
    <text evidence="6">The sequence shown here is derived from an EMBL/GenBank/DDBJ whole genome shotgun (WGS) entry which is preliminary data.</text>
</comment>
<evidence type="ECO:0000256" key="2">
    <source>
        <dbReference type="ARBA" id="ARBA00022670"/>
    </source>
</evidence>
<gene>
    <name evidence="6" type="ORF">CYY_008730</name>
</gene>
<accession>A0A8J4PMP8</accession>
<sequence>MTSKDNIVISFKDATLFDSDLWILKRPNEWINDSIISFYLEYLDDQVVGKHCKEDVLLASPSAIYMCNFIETQQEIQEMFKPLKMESKKLIFFPINNNSDPTIIAGGSHWSLLVFIKPLNQFHYFDSMGTSNYSEAKKVSSKFSFLISGSNSKVHIEKTPAQQNNYDCGLYVLSIIEFLVNQYIKYDDQDIFIKEFSNQINRDLFQSITPTLVKEKRNDILSIIEKLKLQK</sequence>
<evidence type="ECO:0000259" key="5">
    <source>
        <dbReference type="PROSITE" id="PS50600"/>
    </source>
</evidence>
<keyword evidence="3" id="KW-0378">Hydrolase</keyword>
<dbReference type="Pfam" id="PF02902">
    <property type="entry name" value="Peptidase_C48"/>
    <property type="match status" value="1"/>
</dbReference>
<protein>
    <recommendedName>
        <fullName evidence="5">Ubiquitin-like protease family profile domain-containing protein</fullName>
    </recommendedName>
</protein>
<comment type="similarity">
    <text evidence="1">Belongs to the peptidase C48 family.</text>
</comment>
<evidence type="ECO:0000313" key="7">
    <source>
        <dbReference type="Proteomes" id="UP000695562"/>
    </source>
</evidence>
<dbReference type="PROSITE" id="PS50600">
    <property type="entry name" value="ULP_PROTEASE"/>
    <property type="match status" value="1"/>
</dbReference>